<protein>
    <submittedName>
        <fullName evidence="2">Uncharacterized protein</fullName>
    </submittedName>
</protein>
<feature type="compositionally biased region" description="Polar residues" evidence="1">
    <location>
        <begin position="53"/>
        <end position="64"/>
    </location>
</feature>
<organism evidence="2 3">
    <name type="scientific">Batillaria attramentaria</name>
    <dbReference type="NCBI Taxonomy" id="370345"/>
    <lineage>
        <taxon>Eukaryota</taxon>
        <taxon>Metazoa</taxon>
        <taxon>Spiralia</taxon>
        <taxon>Lophotrochozoa</taxon>
        <taxon>Mollusca</taxon>
        <taxon>Gastropoda</taxon>
        <taxon>Caenogastropoda</taxon>
        <taxon>Sorbeoconcha</taxon>
        <taxon>Cerithioidea</taxon>
        <taxon>Batillariidae</taxon>
        <taxon>Batillaria</taxon>
    </lineage>
</organism>
<name>A0ABD0LS10_9CAEN</name>
<feature type="region of interest" description="Disordered" evidence="1">
    <location>
        <begin position="42"/>
        <end position="65"/>
    </location>
</feature>
<dbReference type="AlphaFoldDB" id="A0ABD0LS10"/>
<evidence type="ECO:0000313" key="2">
    <source>
        <dbReference type="EMBL" id="KAK7501807.1"/>
    </source>
</evidence>
<proteinExistence type="predicted"/>
<feature type="compositionally biased region" description="Basic and acidic residues" evidence="1">
    <location>
        <begin position="150"/>
        <end position="180"/>
    </location>
</feature>
<sequence length="245" mass="26261">AVQVKVNWECRGGLWDGDATLAAPTGRFSTLGNGDHLLKVSAGRPDKPERALGNSSSPKHNNGNYLDKADDCEGKGHIFFTQYWFPDHGCPLSSAFQKRPAEMARKRVPLLLGLPEIFPMRYRYPVLTFSGVAPAVRLSVKSPANSGPSHGDRKTLGGKDSGEQGTGEKSKGESQGKVESRTAGGSNTGCFDLRLAWVSLHDRNGEEPFGYGRDLWESGGGVEICDVLNTPTEGIRSKVSAGLGC</sequence>
<dbReference type="EMBL" id="JACVVK020000029">
    <property type="protein sequence ID" value="KAK7501807.1"/>
    <property type="molecule type" value="Genomic_DNA"/>
</dbReference>
<keyword evidence="3" id="KW-1185">Reference proteome</keyword>
<gene>
    <name evidence="2" type="ORF">BaRGS_00006893</name>
</gene>
<accession>A0ABD0LS10</accession>
<feature type="region of interest" description="Disordered" evidence="1">
    <location>
        <begin position="140"/>
        <end position="184"/>
    </location>
</feature>
<evidence type="ECO:0000256" key="1">
    <source>
        <dbReference type="SAM" id="MobiDB-lite"/>
    </source>
</evidence>
<comment type="caution">
    <text evidence="2">The sequence shown here is derived from an EMBL/GenBank/DDBJ whole genome shotgun (WGS) entry which is preliminary data.</text>
</comment>
<dbReference type="Proteomes" id="UP001519460">
    <property type="component" value="Unassembled WGS sequence"/>
</dbReference>
<reference evidence="2 3" key="1">
    <citation type="journal article" date="2023" name="Sci. Data">
        <title>Genome assembly of the Korean intertidal mud-creeper Batillaria attramentaria.</title>
        <authorList>
            <person name="Patra A.K."/>
            <person name="Ho P.T."/>
            <person name="Jun S."/>
            <person name="Lee S.J."/>
            <person name="Kim Y."/>
            <person name="Won Y.J."/>
        </authorList>
    </citation>
    <scope>NUCLEOTIDE SEQUENCE [LARGE SCALE GENOMIC DNA]</scope>
    <source>
        <strain evidence="2">Wonlab-2016</strain>
    </source>
</reference>
<feature type="non-terminal residue" evidence="2">
    <location>
        <position position="1"/>
    </location>
</feature>
<evidence type="ECO:0000313" key="3">
    <source>
        <dbReference type="Proteomes" id="UP001519460"/>
    </source>
</evidence>